<dbReference type="PANTHER" id="PTHR46250:SF15">
    <property type="entry name" value="OS01G0523800 PROTEIN"/>
    <property type="match status" value="1"/>
</dbReference>
<dbReference type="EMBL" id="PNBA02000007">
    <property type="protein sequence ID" value="KAG6418147.1"/>
    <property type="molecule type" value="Genomic_DNA"/>
</dbReference>
<dbReference type="Pfam" id="PF12776">
    <property type="entry name" value="Myb_DNA-bind_3"/>
    <property type="match status" value="1"/>
</dbReference>
<sequence length="330" mass="36728">MDLGGRVNPQAGNGLGRVAMQRGVERHRRVWSRREEEILISTLKDLAALGWKSDNGFRVGYLAKVEEALRREFPTTDLKVNPNITSKISAWKKNYYSLQGVLNHSGVGFNLRGDFMVDCDDQQWEHIIRVDSHARFIRNRPWPLWDDWKEIFGKDRASGTSAEDISDAAIRARVRANVPTPTPDSDYVGSLDENWGNLGSPATAVSESAGESPEGVDRGAPVTSKKAKRAKLSTHIGGMVDLLKQIHDDSNTRLEMLSTRIGYEVDLSKARKDAYEVLSTIDGLSMLDIFDIGEVLVANPARHDFFMGMPPIARPAYALRVLAEKRAGQV</sequence>
<evidence type="ECO:0000313" key="3">
    <source>
        <dbReference type="EMBL" id="KAG6418147.1"/>
    </source>
</evidence>
<comment type="caution">
    <text evidence="3">The sequence shown here is derived from an EMBL/GenBank/DDBJ whole genome shotgun (WGS) entry which is preliminary data.</text>
</comment>
<organism evidence="3">
    <name type="scientific">Salvia splendens</name>
    <name type="common">Scarlet sage</name>
    <dbReference type="NCBI Taxonomy" id="180675"/>
    <lineage>
        <taxon>Eukaryota</taxon>
        <taxon>Viridiplantae</taxon>
        <taxon>Streptophyta</taxon>
        <taxon>Embryophyta</taxon>
        <taxon>Tracheophyta</taxon>
        <taxon>Spermatophyta</taxon>
        <taxon>Magnoliopsida</taxon>
        <taxon>eudicotyledons</taxon>
        <taxon>Gunneridae</taxon>
        <taxon>Pentapetalae</taxon>
        <taxon>asterids</taxon>
        <taxon>lamiids</taxon>
        <taxon>Lamiales</taxon>
        <taxon>Lamiaceae</taxon>
        <taxon>Nepetoideae</taxon>
        <taxon>Mentheae</taxon>
        <taxon>Salviinae</taxon>
        <taxon>Salvia</taxon>
        <taxon>Salvia subgen. Calosphace</taxon>
        <taxon>core Calosphace</taxon>
    </lineage>
</organism>
<reference evidence="3" key="2">
    <citation type="submission" date="2020-08" db="EMBL/GenBank/DDBJ databases">
        <title>Plant Genome Project.</title>
        <authorList>
            <person name="Zhang R.-G."/>
        </authorList>
    </citation>
    <scope>NUCLEOTIDE SEQUENCE</scope>
    <source>
        <strain evidence="3">Huo1</strain>
        <tissue evidence="3">Leaf</tissue>
    </source>
</reference>
<dbReference type="Proteomes" id="UP000298416">
    <property type="component" value="Unassembled WGS sequence"/>
</dbReference>
<gene>
    <name evidence="3" type="ORF">SASPL_120346</name>
</gene>
<evidence type="ECO:0000313" key="4">
    <source>
        <dbReference type="Proteomes" id="UP000298416"/>
    </source>
</evidence>
<feature type="domain" description="Myb/SANT-like" evidence="2">
    <location>
        <begin position="31"/>
        <end position="125"/>
    </location>
</feature>
<accession>A0A8X8XSS8</accession>
<dbReference type="PANTHER" id="PTHR46250">
    <property type="entry name" value="MYB/SANT-LIKE DNA-BINDING DOMAIN PROTEIN-RELATED"/>
    <property type="match status" value="1"/>
</dbReference>
<feature type="region of interest" description="Disordered" evidence="1">
    <location>
        <begin position="199"/>
        <end position="228"/>
    </location>
</feature>
<dbReference type="AlphaFoldDB" id="A0A8X8XSS8"/>
<evidence type="ECO:0000256" key="1">
    <source>
        <dbReference type="SAM" id="MobiDB-lite"/>
    </source>
</evidence>
<name>A0A8X8XSS8_SALSN</name>
<dbReference type="InterPro" id="IPR024752">
    <property type="entry name" value="Myb/SANT-like_dom"/>
</dbReference>
<protein>
    <recommendedName>
        <fullName evidence="2">Myb/SANT-like domain-containing protein</fullName>
    </recommendedName>
</protein>
<evidence type="ECO:0000259" key="2">
    <source>
        <dbReference type="Pfam" id="PF12776"/>
    </source>
</evidence>
<keyword evidence="4" id="KW-1185">Reference proteome</keyword>
<reference evidence="3" key="1">
    <citation type="submission" date="2018-01" db="EMBL/GenBank/DDBJ databases">
        <authorList>
            <person name="Mao J.F."/>
        </authorList>
    </citation>
    <scope>NUCLEOTIDE SEQUENCE</scope>
    <source>
        <strain evidence="3">Huo1</strain>
        <tissue evidence="3">Leaf</tissue>
    </source>
</reference>
<proteinExistence type="predicted"/>